<dbReference type="EMBL" id="MAXA01000047">
    <property type="protein sequence ID" value="OHV42204.1"/>
    <property type="molecule type" value="Genomic_DNA"/>
</dbReference>
<evidence type="ECO:0000313" key="2">
    <source>
        <dbReference type="Proteomes" id="UP000179769"/>
    </source>
</evidence>
<gene>
    <name evidence="1" type="ORF">BBK14_11320</name>
</gene>
<accession>A0A1S1RBQ4</accession>
<reference evidence="2" key="1">
    <citation type="submission" date="2016-07" db="EMBL/GenBank/DDBJ databases">
        <title>Frankia sp. NRRL B-16219 Genome sequencing.</title>
        <authorList>
            <person name="Ghodhbane-Gtari F."/>
            <person name="Swanson E."/>
            <person name="Gueddou A."/>
            <person name="Louati M."/>
            <person name="Nouioui I."/>
            <person name="Hezbri K."/>
            <person name="Abebe-Akele F."/>
            <person name="Simpson S."/>
            <person name="Morris K."/>
            <person name="Thomas K."/>
            <person name="Gtari M."/>
            <person name="Tisa L.S."/>
        </authorList>
    </citation>
    <scope>NUCLEOTIDE SEQUENCE [LARGE SCALE GENOMIC DNA]</scope>
    <source>
        <strain evidence="2">NRRL B-16219</strain>
    </source>
</reference>
<dbReference type="RefSeq" id="WP_071060224.1">
    <property type="nucleotide sequence ID" value="NZ_MAXA01000047.1"/>
</dbReference>
<name>A0A1S1RBQ4_9ACTN</name>
<dbReference type="Proteomes" id="UP000179769">
    <property type="component" value="Unassembled WGS sequence"/>
</dbReference>
<proteinExistence type="predicted"/>
<sequence length="85" mass="9432">MPADTRRSLRLAAPPGWRLEPCGEQIYRLWRDDADRPAAAIVGGYNTWTARPIGTGTRARYAWETPTLREALAAVIAHLEASRAT</sequence>
<evidence type="ECO:0000313" key="1">
    <source>
        <dbReference type="EMBL" id="OHV42204.1"/>
    </source>
</evidence>
<protein>
    <submittedName>
        <fullName evidence="1">Uncharacterized protein</fullName>
    </submittedName>
</protein>
<comment type="caution">
    <text evidence="1">The sequence shown here is derived from an EMBL/GenBank/DDBJ whole genome shotgun (WGS) entry which is preliminary data.</text>
</comment>
<organism evidence="1 2">
    <name type="scientific">Parafrankia soli</name>
    <dbReference type="NCBI Taxonomy" id="2599596"/>
    <lineage>
        <taxon>Bacteria</taxon>
        <taxon>Bacillati</taxon>
        <taxon>Actinomycetota</taxon>
        <taxon>Actinomycetes</taxon>
        <taxon>Frankiales</taxon>
        <taxon>Frankiaceae</taxon>
        <taxon>Parafrankia</taxon>
    </lineage>
</organism>
<keyword evidence="2" id="KW-1185">Reference proteome</keyword>
<dbReference type="AlphaFoldDB" id="A0A1S1RBQ4"/>